<evidence type="ECO:0000313" key="2">
    <source>
        <dbReference type="EMBL" id="MFD1483505.1"/>
    </source>
</evidence>
<evidence type="ECO:0000256" key="1">
    <source>
        <dbReference type="SAM" id="SignalP"/>
    </source>
</evidence>
<gene>
    <name evidence="2" type="ORF">ACFQ5P_19620</name>
</gene>
<evidence type="ECO:0000313" key="3">
    <source>
        <dbReference type="Proteomes" id="UP001597302"/>
    </source>
</evidence>
<feature type="chain" id="PRO_5046086971" evidence="1">
    <location>
        <begin position="21"/>
        <end position="136"/>
    </location>
</feature>
<keyword evidence="1" id="KW-0732">Signal</keyword>
<comment type="caution">
    <text evidence="2">The sequence shown here is derived from an EMBL/GenBank/DDBJ whole genome shotgun (WGS) entry which is preliminary data.</text>
</comment>
<protein>
    <submittedName>
        <fullName evidence="2">Uncharacterized protein</fullName>
    </submittedName>
</protein>
<organism evidence="2 3">
    <name type="scientific">Paracoccus nototheniae</name>
    <dbReference type="NCBI Taxonomy" id="2489002"/>
    <lineage>
        <taxon>Bacteria</taxon>
        <taxon>Pseudomonadati</taxon>
        <taxon>Pseudomonadota</taxon>
        <taxon>Alphaproteobacteria</taxon>
        <taxon>Rhodobacterales</taxon>
        <taxon>Paracoccaceae</taxon>
        <taxon>Paracoccus</taxon>
    </lineage>
</organism>
<keyword evidence="3" id="KW-1185">Reference proteome</keyword>
<reference evidence="3" key="1">
    <citation type="journal article" date="2019" name="Int. J. Syst. Evol. Microbiol.">
        <title>The Global Catalogue of Microorganisms (GCM) 10K type strain sequencing project: providing services to taxonomists for standard genome sequencing and annotation.</title>
        <authorList>
            <consortium name="The Broad Institute Genomics Platform"/>
            <consortium name="The Broad Institute Genome Sequencing Center for Infectious Disease"/>
            <person name="Wu L."/>
            <person name="Ma J."/>
        </authorList>
    </citation>
    <scope>NUCLEOTIDE SEQUENCE [LARGE SCALE GENOMIC DNA]</scope>
    <source>
        <strain evidence="3">CCM 8875</strain>
    </source>
</reference>
<dbReference type="EMBL" id="JBHTOQ010000067">
    <property type="protein sequence ID" value="MFD1483505.1"/>
    <property type="molecule type" value="Genomic_DNA"/>
</dbReference>
<name>A0ABW4E4U9_9RHOB</name>
<dbReference type="Proteomes" id="UP001597302">
    <property type="component" value="Unassembled WGS sequence"/>
</dbReference>
<sequence length="136" mass="14886">MNRLSYAIATLIALTSPAFAWEHTTDFRGLEIYDHEDEGIEVQVICDPQGAFIPPIYSARIDFGQKDYEGEVMLQSGDATFTFEMKHGSILPNDEPSWKSLIEGLRSGSNLTLNAGGQTLQLETGSPFPVTCGAEV</sequence>
<feature type="signal peptide" evidence="1">
    <location>
        <begin position="1"/>
        <end position="20"/>
    </location>
</feature>
<proteinExistence type="predicted"/>
<accession>A0ABW4E4U9</accession>